<evidence type="ECO:0008006" key="3">
    <source>
        <dbReference type="Google" id="ProtNLM"/>
    </source>
</evidence>
<dbReference type="Proteomes" id="UP000702425">
    <property type="component" value="Unassembled WGS sequence"/>
</dbReference>
<comment type="caution">
    <text evidence="1">The sequence shown here is derived from an EMBL/GenBank/DDBJ whole genome shotgun (WGS) entry which is preliminary data.</text>
</comment>
<dbReference type="NCBIfam" id="NF033572">
    <property type="entry name" value="transpos_ISKra4"/>
    <property type="match status" value="1"/>
</dbReference>
<name>A0ABX2CWR6_9CYAN</name>
<evidence type="ECO:0000313" key="2">
    <source>
        <dbReference type="Proteomes" id="UP000702425"/>
    </source>
</evidence>
<protein>
    <recommendedName>
        <fullName evidence="3">ISKra4 family transposase</fullName>
    </recommendedName>
</protein>
<dbReference type="EMBL" id="SRRZ01000023">
    <property type="protein sequence ID" value="NQE34005.1"/>
    <property type="molecule type" value="Genomic_DNA"/>
</dbReference>
<evidence type="ECO:0000313" key="1">
    <source>
        <dbReference type="EMBL" id="NQE34005.1"/>
    </source>
</evidence>
<keyword evidence="2" id="KW-1185">Reference proteome</keyword>
<reference evidence="1 2" key="1">
    <citation type="journal article" date="2020" name="Sci. Rep.">
        <title>A novel cyanobacterial geosmin producer, revising GeoA distribution and dispersion patterns in Bacteria.</title>
        <authorList>
            <person name="Churro C."/>
            <person name="Semedo-Aguiar A.P."/>
            <person name="Silva A.D."/>
            <person name="Pereira-Leal J.B."/>
            <person name="Leite R.B."/>
        </authorList>
    </citation>
    <scope>NUCLEOTIDE SEQUENCE [LARGE SCALE GENOMIC DNA]</scope>
    <source>
        <strain evidence="1 2">IPMA8</strain>
    </source>
</reference>
<sequence>MGELKITEKQAEKLNLKKSTRLAPFFEKCCLRQVALLSYSKASQEIEVQTGVKIGHTSLHRLVENQEWVEPVAFTPIKETSVDGGKVRVRGPKGEGSHWLDYKAVSLHGSFYAAYFLKNEVLIDYVNRQPLNSLVTCLGDGHDGIWNLIGKFNPDGNRREILDWYHLVENLYKVAGSRKRLSKAKELLWQGRIDETMKLFELCSSRQTTNFCKYLTKHRNRIVNYQLLSRQNICSIGSGAVESLVKQIDRRLKISGAQWCRENINQMLKLRCAYLNELI</sequence>
<organism evidence="1 2">
    <name type="scientific">Microcoleus asticus IPMA8</name>
    <dbReference type="NCBI Taxonomy" id="2563858"/>
    <lineage>
        <taxon>Bacteria</taxon>
        <taxon>Bacillati</taxon>
        <taxon>Cyanobacteriota</taxon>
        <taxon>Cyanophyceae</taxon>
        <taxon>Oscillatoriophycideae</taxon>
        <taxon>Oscillatoriales</taxon>
        <taxon>Microcoleaceae</taxon>
        <taxon>Microcoleus</taxon>
        <taxon>Microcoleus asticus</taxon>
    </lineage>
</organism>
<proteinExistence type="predicted"/>
<gene>
    <name evidence="1" type="ORF">E5S67_01728</name>
</gene>
<accession>A0ABX2CWR6</accession>